<organism evidence="7 8">
    <name type="scientific">Allokutzneria oryzae</name>
    <dbReference type="NCBI Taxonomy" id="1378989"/>
    <lineage>
        <taxon>Bacteria</taxon>
        <taxon>Bacillati</taxon>
        <taxon>Actinomycetota</taxon>
        <taxon>Actinomycetes</taxon>
        <taxon>Pseudonocardiales</taxon>
        <taxon>Pseudonocardiaceae</taxon>
        <taxon>Allokutzneria</taxon>
    </lineage>
</organism>
<gene>
    <name evidence="7" type="ORF">ACFFQA_31430</name>
</gene>
<dbReference type="Gene3D" id="1.10.443.10">
    <property type="entry name" value="Intergrase catalytic core"/>
    <property type="match status" value="1"/>
</dbReference>
<keyword evidence="4" id="KW-0233">DNA recombination</keyword>
<dbReference type="SUPFAM" id="SSF56349">
    <property type="entry name" value="DNA breaking-rejoining enzymes"/>
    <property type="match status" value="1"/>
</dbReference>
<evidence type="ECO:0000313" key="8">
    <source>
        <dbReference type="Proteomes" id="UP001589693"/>
    </source>
</evidence>
<dbReference type="Pfam" id="PF14659">
    <property type="entry name" value="Phage_int_SAM_3"/>
    <property type="match status" value="1"/>
</dbReference>
<dbReference type="PANTHER" id="PTHR30349">
    <property type="entry name" value="PHAGE INTEGRASE-RELATED"/>
    <property type="match status" value="1"/>
</dbReference>
<sequence length="420" mass="47376">MAATRPDSRRRGNIEERNGALRVRLYSGIDPVTGKQVYLRATIHGTDEAAWKKADNKLAEFRTQVLRQRSVSSSVTLGYALDEWMRVSEIEDSTRKTYDGYIERTIRPAIGDVAVKKLDARTLESFYTELRRCRTRCDGKPFIEAHKAVGEHDCVTKGCRAHKCKPMAASTVRQIHAIISGTLGAAERWDWISSNPARIARRPKQKPPEPDPPTSAEAAKLAEEAFRMDDDWGTLVWLVMTTGMRRGELVGLRFSCIDFDAEVIDLRRNWVGGKEKDTKTHQNRRIALDTETVVLLKEQRDRVAERVRRLGRKFTDDLFVFSGTRTPDHTQPYSPNAVTQRYKDMATRLGIDTHLHALRHYSATELLSAGIDLRTVAGRLGHGGGGATTLRVYAAWVAATDRKAAEVLGSRMPKRINRRP</sequence>
<keyword evidence="8" id="KW-1185">Reference proteome</keyword>
<accession>A0ABV6A5S8</accession>
<evidence type="ECO:0000256" key="1">
    <source>
        <dbReference type="ARBA" id="ARBA00008857"/>
    </source>
</evidence>
<dbReference type="InterPro" id="IPR013762">
    <property type="entry name" value="Integrase-like_cat_sf"/>
</dbReference>
<dbReference type="InterPro" id="IPR004107">
    <property type="entry name" value="Integrase_SAM-like_N"/>
</dbReference>
<protein>
    <submittedName>
        <fullName evidence="7">Tyrosine-type recombinase/integrase</fullName>
    </submittedName>
</protein>
<proteinExistence type="inferred from homology"/>
<feature type="region of interest" description="Disordered" evidence="5">
    <location>
        <begin position="196"/>
        <end position="216"/>
    </location>
</feature>
<dbReference type="CDD" id="cd01189">
    <property type="entry name" value="INT_ICEBs1_C_like"/>
    <property type="match status" value="1"/>
</dbReference>
<dbReference type="PANTHER" id="PTHR30349:SF41">
    <property type="entry name" value="INTEGRASE_RECOMBINASE PROTEIN MJ0367-RELATED"/>
    <property type="match status" value="1"/>
</dbReference>
<dbReference type="InterPro" id="IPR050090">
    <property type="entry name" value="Tyrosine_recombinase_XerCD"/>
</dbReference>
<dbReference type="RefSeq" id="WP_377860215.1">
    <property type="nucleotide sequence ID" value="NZ_JBHLZU010000027.1"/>
</dbReference>
<dbReference type="Gene3D" id="1.10.150.130">
    <property type="match status" value="1"/>
</dbReference>
<keyword evidence="3" id="KW-0238">DNA-binding</keyword>
<dbReference type="InterPro" id="IPR002104">
    <property type="entry name" value="Integrase_catalytic"/>
</dbReference>
<feature type="domain" description="Tyr recombinase" evidence="6">
    <location>
        <begin position="208"/>
        <end position="406"/>
    </location>
</feature>
<evidence type="ECO:0000256" key="4">
    <source>
        <dbReference type="ARBA" id="ARBA00023172"/>
    </source>
</evidence>
<evidence type="ECO:0000259" key="6">
    <source>
        <dbReference type="PROSITE" id="PS51898"/>
    </source>
</evidence>
<evidence type="ECO:0000256" key="3">
    <source>
        <dbReference type="ARBA" id="ARBA00023125"/>
    </source>
</evidence>
<comment type="caution">
    <text evidence="7">The sequence shown here is derived from an EMBL/GenBank/DDBJ whole genome shotgun (WGS) entry which is preliminary data.</text>
</comment>
<dbReference type="InterPro" id="IPR010998">
    <property type="entry name" value="Integrase_recombinase_N"/>
</dbReference>
<keyword evidence="2" id="KW-0229">DNA integration</keyword>
<dbReference type="InterPro" id="IPR011010">
    <property type="entry name" value="DNA_brk_join_enz"/>
</dbReference>
<reference evidence="7 8" key="1">
    <citation type="submission" date="2024-09" db="EMBL/GenBank/DDBJ databases">
        <authorList>
            <person name="Sun Q."/>
            <person name="Mori K."/>
        </authorList>
    </citation>
    <scope>NUCLEOTIDE SEQUENCE [LARGE SCALE GENOMIC DNA]</scope>
    <source>
        <strain evidence="7 8">TBRC 7907</strain>
    </source>
</reference>
<dbReference type="Pfam" id="PF00589">
    <property type="entry name" value="Phage_integrase"/>
    <property type="match status" value="1"/>
</dbReference>
<comment type="similarity">
    <text evidence="1">Belongs to the 'phage' integrase family.</text>
</comment>
<dbReference type="PROSITE" id="PS51898">
    <property type="entry name" value="TYR_RECOMBINASE"/>
    <property type="match status" value="1"/>
</dbReference>
<dbReference type="Proteomes" id="UP001589693">
    <property type="component" value="Unassembled WGS sequence"/>
</dbReference>
<dbReference type="EMBL" id="JBHLZU010000027">
    <property type="protein sequence ID" value="MFB9908471.1"/>
    <property type="molecule type" value="Genomic_DNA"/>
</dbReference>
<evidence type="ECO:0000313" key="7">
    <source>
        <dbReference type="EMBL" id="MFB9908471.1"/>
    </source>
</evidence>
<name>A0ABV6A5S8_9PSEU</name>
<evidence type="ECO:0000256" key="5">
    <source>
        <dbReference type="SAM" id="MobiDB-lite"/>
    </source>
</evidence>
<evidence type="ECO:0000256" key="2">
    <source>
        <dbReference type="ARBA" id="ARBA00022908"/>
    </source>
</evidence>